<dbReference type="Pfam" id="PF17200">
    <property type="entry name" value="sCache_2"/>
    <property type="match status" value="1"/>
</dbReference>
<reference evidence="11 12" key="1">
    <citation type="submission" date="2019-12" db="EMBL/GenBank/DDBJ databases">
        <title>Neisseriaceae gen. nov. sp. Genome sequencing and assembly.</title>
        <authorList>
            <person name="Liu Z."/>
            <person name="Li A."/>
        </authorList>
    </citation>
    <scope>NUCLEOTIDE SEQUENCE [LARGE SCALE GENOMIC DNA]</scope>
    <source>
        <strain evidence="11 12">B2N2-7</strain>
    </source>
</reference>
<evidence type="ECO:0000313" key="12">
    <source>
        <dbReference type="Proteomes" id="UP000467214"/>
    </source>
</evidence>
<comment type="similarity">
    <text evidence="7">Belongs to the methyl-accepting chemotaxis (MCP) protein family.</text>
</comment>
<evidence type="ECO:0000259" key="10">
    <source>
        <dbReference type="PROSITE" id="PS50111"/>
    </source>
</evidence>
<evidence type="ECO:0000256" key="3">
    <source>
        <dbReference type="ARBA" id="ARBA00022692"/>
    </source>
</evidence>
<dbReference type="InterPro" id="IPR004090">
    <property type="entry name" value="Chemotax_Me-accpt_rcpt"/>
</dbReference>
<sequence length="542" mass="57635">MPRTTTLKTRLLVMIASIVLLVCALGAMLLYSQYQQMMNDRGTMIRGQVENAISLVANYEQRASRGELTQEQAQLLAKQALTALRFDGKEYFFVGDKSLHWIAHGVNPKLIGKDMHGVITADGQDLGRLFDGALATGGGLVEFYWAKPGSDKPQAKLSYVQASPNWGWMIGTGLYLDDIQSVLKQELLEIAGIILLIAAIVSLLGWRLLKGVMAQLGADPAVAANIVQQIAEGRLDIKVATAAGDQHSLMASIAHMQKQLHQTVGEVVASARELGTLSTEVAGGADQVADNSSRQSEGATAMAASVEQMTVSISHISDSAQDAQQISASSNQLSDQGGEVLGQAITEMTRIGSMVDQAAGSIAELVGKTHNIASIMQVIKDIADQTNLLALNAAIEAARAGEAGRGFAVVADEVRKLSERTAQATQEIAGMIDEIRDSSNTSQGSMNEAVARVKLGRELAEEGGKAIGLIRDSSAQVVAAVVDISHALREQGIASQEIANHVEQIAQMAGTNAETTQSAVKQVQRMHTLAEQLRSSVAYFRV</sequence>
<dbReference type="InterPro" id="IPR004089">
    <property type="entry name" value="MCPsignal_dom"/>
</dbReference>
<organism evidence="11 12">
    <name type="scientific">Craterilacuibacter sinensis</name>
    <dbReference type="NCBI Taxonomy" id="2686017"/>
    <lineage>
        <taxon>Bacteria</taxon>
        <taxon>Pseudomonadati</taxon>
        <taxon>Pseudomonadota</taxon>
        <taxon>Betaproteobacteria</taxon>
        <taxon>Neisseriales</taxon>
        <taxon>Neisseriaceae</taxon>
        <taxon>Craterilacuibacter</taxon>
    </lineage>
</organism>
<dbReference type="AlphaFoldDB" id="A0A845BMG5"/>
<name>A0A845BMG5_9NEIS</name>
<dbReference type="Pfam" id="PF00015">
    <property type="entry name" value="MCPsignal"/>
    <property type="match status" value="1"/>
</dbReference>
<dbReference type="Proteomes" id="UP000467214">
    <property type="component" value="Unassembled WGS sequence"/>
</dbReference>
<dbReference type="GO" id="GO:0007165">
    <property type="term" value="P:signal transduction"/>
    <property type="evidence" value="ECO:0007669"/>
    <property type="project" value="UniProtKB-KW"/>
</dbReference>
<dbReference type="RefSeq" id="WP_160795423.1">
    <property type="nucleotide sequence ID" value="NZ_WSSB01000004.1"/>
</dbReference>
<dbReference type="SMART" id="SM00283">
    <property type="entry name" value="MA"/>
    <property type="match status" value="1"/>
</dbReference>
<evidence type="ECO:0000256" key="6">
    <source>
        <dbReference type="ARBA" id="ARBA00023224"/>
    </source>
</evidence>
<protein>
    <submittedName>
        <fullName evidence="11">Methyl-accepting chemotaxis protein</fullName>
    </submittedName>
</protein>
<dbReference type="SUPFAM" id="SSF58104">
    <property type="entry name" value="Methyl-accepting chemotaxis protein (MCP) signaling domain"/>
    <property type="match status" value="1"/>
</dbReference>
<proteinExistence type="inferred from homology"/>
<dbReference type="Gene3D" id="3.30.450.20">
    <property type="entry name" value="PAS domain"/>
    <property type="match status" value="1"/>
</dbReference>
<dbReference type="PRINTS" id="PR00260">
    <property type="entry name" value="CHEMTRNSDUCR"/>
</dbReference>
<dbReference type="Gene3D" id="1.10.287.950">
    <property type="entry name" value="Methyl-accepting chemotaxis protein"/>
    <property type="match status" value="1"/>
</dbReference>
<dbReference type="FunFam" id="1.10.287.950:FF:000001">
    <property type="entry name" value="Methyl-accepting chemotaxis sensory transducer"/>
    <property type="match status" value="1"/>
</dbReference>
<evidence type="ECO:0000256" key="5">
    <source>
        <dbReference type="ARBA" id="ARBA00023136"/>
    </source>
</evidence>
<feature type="transmembrane region" description="Helical" evidence="9">
    <location>
        <begin position="12"/>
        <end position="31"/>
    </location>
</feature>
<accession>A0A845BMG5</accession>
<evidence type="ECO:0000256" key="9">
    <source>
        <dbReference type="SAM" id="Phobius"/>
    </source>
</evidence>
<dbReference type="GO" id="GO:0005886">
    <property type="term" value="C:plasma membrane"/>
    <property type="evidence" value="ECO:0007669"/>
    <property type="project" value="UniProtKB-SubCell"/>
</dbReference>
<keyword evidence="4 9" id="KW-1133">Transmembrane helix</keyword>
<dbReference type="PROSITE" id="PS50111">
    <property type="entry name" value="CHEMOTAXIS_TRANSDUC_2"/>
    <property type="match status" value="1"/>
</dbReference>
<dbReference type="PANTHER" id="PTHR32089:SF119">
    <property type="entry name" value="METHYL-ACCEPTING CHEMOTAXIS PROTEIN CTPL"/>
    <property type="match status" value="1"/>
</dbReference>
<feature type="domain" description="Methyl-accepting transducer" evidence="10">
    <location>
        <begin position="270"/>
        <end position="506"/>
    </location>
</feature>
<dbReference type="CDD" id="cd11386">
    <property type="entry name" value="MCP_signal"/>
    <property type="match status" value="1"/>
</dbReference>
<keyword evidence="3 9" id="KW-0812">Transmembrane</keyword>
<gene>
    <name evidence="11" type="ORF">GQF02_05305</name>
</gene>
<dbReference type="SMART" id="SM01049">
    <property type="entry name" value="Cache_2"/>
    <property type="match status" value="1"/>
</dbReference>
<dbReference type="PANTHER" id="PTHR32089">
    <property type="entry name" value="METHYL-ACCEPTING CHEMOTAXIS PROTEIN MCPB"/>
    <property type="match status" value="1"/>
</dbReference>
<evidence type="ECO:0000256" key="7">
    <source>
        <dbReference type="ARBA" id="ARBA00029447"/>
    </source>
</evidence>
<comment type="subcellular location">
    <subcellularLocation>
        <location evidence="1">Cell membrane</location>
        <topology evidence="1">Multi-pass membrane protein</topology>
    </subcellularLocation>
</comment>
<dbReference type="GO" id="GO:0004888">
    <property type="term" value="F:transmembrane signaling receptor activity"/>
    <property type="evidence" value="ECO:0007669"/>
    <property type="project" value="InterPro"/>
</dbReference>
<evidence type="ECO:0000313" key="11">
    <source>
        <dbReference type="EMBL" id="MXR36388.1"/>
    </source>
</evidence>
<keyword evidence="2" id="KW-1003">Cell membrane</keyword>
<dbReference type="GO" id="GO:0006935">
    <property type="term" value="P:chemotaxis"/>
    <property type="evidence" value="ECO:0007669"/>
    <property type="project" value="InterPro"/>
</dbReference>
<evidence type="ECO:0000256" key="2">
    <source>
        <dbReference type="ARBA" id="ARBA00022475"/>
    </source>
</evidence>
<evidence type="ECO:0000256" key="1">
    <source>
        <dbReference type="ARBA" id="ARBA00004651"/>
    </source>
</evidence>
<comment type="caution">
    <text evidence="11">The sequence shown here is derived from an EMBL/GenBank/DDBJ whole genome shotgun (WGS) entry which is preliminary data.</text>
</comment>
<evidence type="ECO:0000256" key="4">
    <source>
        <dbReference type="ARBA" id="ARBA00022989"/>
    </source>
</evidence>
<keyword evidence="6 8" id="KW-0807">Transducer</keyword>
<evidence type="ECO:0000256" key="8">
    <source>
        <dbReference type="PROSITE-ProRule" id="PRU00284"/>
    </source>
</evidence>
<dbReference type="InterPro" id="IPR033480">
    <property type="entry name" value="sCache_2"/>
</dbReference>
<keyword evidence="12" id="KW-1185">Reference proteome</keyword>
<feature type="transmembrane region" description="Helical" evidence="9">
    <location>
        <begin position="187"/>
        <end position="209"/>
    </location>
</feature>
<dbReference type="EMBL" id="WSSB01000004">
    <property type="protein sequence ID" value="MXR36388.1"/>
    <property type="molecule type" value="Genomic_DNA"/>
</dbReference>
<keyword evidence="5 9" id="KW-0472">Membrane</keyword>